<evidence type="ECO:0000313" key="1">
    <source>
        <dbReference type="EMBL" id="RZH94985.1"/>
    </source>
</evidence>
<comment type="caution">
    <text evidence="1">The sequence shown here is derived from an EMBL/GenBank/DDBJ whole genome shotgun (WGS) entry which is preliminary data.</text>
</comment>
<accession>A0AB74E4M9</accession>
<protein>
    <submittedName>
        <fullName evidence="1">Uncharacterized protein</fullName>
    </submittedName>
</protein>
<dbReference type="Proteomes" id="UP000293434">
    <property type="component" value="Unassembled WGS sequence"/>
</dbReference>
<sequence>MHMNGHAYRIIRYINNIFDTPHSCKDVLSIIFIFIAHKYYPLNLIIEWKYMTYHNYNCTGSICKRRYNYNILCYNNYRQSETRTEYC</sequence>
<reference evidence="1 2" key="1">
    <citation type="submission" date="2018-11" db="EMBL/GenBank/DDBJ databases">
        <title>Genomic profiling of Staphylococcus species from a Poultry farm system in KwaZulu-Natal, South Africa.</title>
        <authorList>
            <person name="Amoako D.G."/>
            <person name="Somboro A.M."/>
            <person name="Abia A.L.K."/>
            <person name="Bester L.A."/>
            <person name="Essack S.Y."/>
        </authorList>
    </citation>
    <scope>NUCLEOTIDE SEQUENCE [LARGE SCALE GENOMIC DNA]</scope>
    <source>
        <strain evidence="1 2">SA9</strain>
    </source>
</reference>
<gene>
    <name evidence="1" type="ORF">EIG94_03355</name>
</gene>
<name>A0AB74E4M9_STAAU</name>
<proteinExistence type="predicted"/>
<evidence type="ECO:0000313" key="2">
    <source>
        <dbReference type="Proteomes" id="UP000293434"/>
    </source>
</evidence>
<dbReference type="EMBL" id="RQTC01000043">
    <property type="protein sequence ID" value="RZH94985.1"/>
    <property type="molecule type" value="Genomic_DNA"/>
</dbReference>
<dbReference type="AlphaFoldDB" id="A0AB74E4M9"/>
<organism evidence="1 2">
    <name type="scientific">Staphylococcus aureus</name>
    <dbReference type="NCBI Taxonomy" id="1280"/>
    <lineage>
        <taxon>Bacteria</taxon>
        <taxon>Bacillati</taxon>
        <taxon>Bacillota</taxon>
        <taxon>Bacilli</taxon>
        <taxon>Bacillales</taxon>
        <taxon>Staphylococcaceae</taxon>
        <taxon>Staphylococcus</taxon>
    </lineage>
</organism>